<proteinExistence type="predicted"/>
<dbReference type="AlphaFoldDB" id="A0A381P8G9"/>
<evidence type="ECO:0000313" key="1">
    <source>
        <dbReference type="EMBL" id="SUZ62498.1"/>
    </source>
</evidence>
<dbReference type="EMBL" id="UINC01000874">
    <property type="protein sequence ID" value="SUZ62498.1"/>
    <property type="molecule type" value="Genomic_DNA"/>
</dbReference>
<accession>A0A381P8G9</accession>
<name>A0A381P8G9_9ZZZZ</name>
<sequence length="25" mass="2793">MNNVNRGMLDIEAGLFQPLASEFLL</sequence>
<gene>
    <name evidence="1" type="ORF">METZ01_LOCUS15352</name>
</gene>
<reference evidence="1" key="1">
    <citation type="submission" date="2018-05" db="EMBL/GenBank/DDBJ databases">
        <authorList>
            <person name="Lanie J.A."/>
            <person name="Ng W.-L."/>
            <person name="Kazmierczak K.M."/>
            <person name="Andrzejewski T.M."/>
            <person name="Davidsen T.M."/>
            <person name="Wayne K.J."/>
            <person name="Tettelin H."/>
            <person name="Glass J.I."/>
            <person name="Rusch D."/>
            <person name="Podicherti R."/>
            <person name="Tsui H.-C.T."/>
            <person name="Winkler M.E."/>
        </authorList>
    </citation>
    <scope>NUCLEOTIDE SEQUENCE</scope>
</reference>
<protein>
    <submittedName>
        <fullName evidence="1">Uncharacterized protein</fullName>
    </submittedName>
</protein>
<organism evidence="1">
    <name type="scientific">marine metagenome</name>
    <dbReference type="NCBI Taxonomy" id="408172"/>
    <lineage>
        <taxon>unclassified sequences</taxon>
        <taxon>metagenomes</taxon>
        <taxon>ecological metagenomes</taxon>
    </lineage>
</organism>